<feature type="transmembrane region" description="Helical" evidence="1">
    <location>
        <begin position="66"/>
        <end position="87"/>
    </location>
</feature>
<keyword evidence="3" id="KW-1185">Reference proteome</keyword>
<evidence type="ECO:0000313" key="2">
    <source>
        <dbReference type="EMBL" id="RXH88896.1"/>
    </source>
</evidence>
<evidence type="ECO:0000313" key="3">
    <source>
        <dbReference type="Proteomes" id="UP000290289"/>
    </source>
</evidence>
<keyword evidence="1" id="KW-0472">Membrane</keyword>
<evidence type="ECO:0000256" key="1">
    <source>
        <dbReference type="SAM" id="Phobius"/>
    </source>
</evidence>
<name>A0A498J0V7_MALDO</name>
<keyword evidence="1" id="KW-1133">Transmembrane helix</keyword>
<dbReference type="AlphaFoldDB" id="A0A498J0V7"/>
<protein>
    <submittedName>
        <fullName evidence="2">Uncharacterized protein</fullName>
    </submittedName>
</protein>
<reference evidence="2 3" key="1">
    <citation type="submission" date="2018-10" db="EMBL/GenBank/DDBJ databases">
        <title>A high-quality apple genome assembly.</title>
        <authorList>
            <person name="Hu J."/>
        </authorList>
    </citation>
    <scope>NUCLEOTIDE SEQUENCE [LARGE SCALE GENOMIC DNA]</scope>
    <source>
        <strain evidence="3">cv. HFTH1</strain>
        <tissue evidence="2">Young leaf</tissue>
    </source>
</reference>
<comment type="caution">
    <text evidence="2">The sequence shown here is derived from an EMBL/GenBank/DDBJ whole genome shotgun (WGS) entry which is preliminary data.</text>
</comment>
<dbReference type="EMBL" id="RDQH01000335">
    <property type="protein sequence ID" value="RXH88896.1"/>
    <property type="molecule type" value="Genomic_DNA"/>
</dbReference>
<gene>
    <name evidence="2" type="ORF">DVH24_000495</name>
</gene>
<keyword evidence="1" id="KW-0812">Transmembrane</keyword>
<dbReference type="Proteomes" id="UP000290289">
    <property type="component" value="Chromosome 9"/>
</dbReference>
<proteinExistence type="predicted"/>
<accession>A0A498J0V7</accession>
<organism evidence="2 3">
    <name type="scientific">Malus domestica</name>
    <name type="common">Apple</name>
    <name type="synonym">Pyrus malus</name>
    <dbReference type="NCBI Taxonomy" id="3750"/>
    <lineage>
        <taxon>Eukaryota</taxon>
        <taxon>Viridiplantae</taxon>
        <taxon>Streptophyta</taxon>
        <taxon>Embryophyta</taxon>
        <taxon>Tracheophyta</taxon>
        <taxon>Spermatophyta</taxon>
        <taxon>Magnoliopsida</taxon>
        <taxon>eudicotyledons</taxon>
        <taxon>Gunneridae</taxon>
        <taxon>Pentapetalae</taxon>
        <taxon>rosids</taxon>
        <taxon>fabids</taxon>
        <taxon>Rosales</taxon>
        <taxon>Rosaceae</taxon>
        <taxon>Amygdaloideae</taxon>
        <taxon>Maleae</taxon>
        <taxon>Malus</taxon>
    </lineage>
</organism>
<sequence>MFRDRKVQGWFGIGSHTKTLVPIPKPKISGIPISIPIPNQIFRKPNFRESRNSFGISGQIENPEMILGFWAFGLLGFWAFGLKYYVFGLKLNLLTLLGCNLLRNPLQYVPIARLC</sequence>